<dbReference type="InterPro" id="IPR003148">
    <property type="entry name" value="RCK_N"/>
</dbReference>
<dbReference type="GO" id="GO:0006813">
    <property type="term" value="P:potassium ion transport"/>
    <property type="evidence" value="ECO:0007669"/>
    <property type="project" value="InterPro"/>
</dbReference>
<dbReference type="Pfam" id="PF02254">
    <property type="entry name" value="TrkA_N"/>
    <property type="match status" value="1"/>
</dbReference>
<dbReference type="SUPFAM" id="SSF116726">
    <property type="entry name" value="TrkA C-terminal domain-like"/>
    <property type="match status" value="1"/>
</dbReference>
<reference evidence="2" key="1">
    <citation type="submission" date="2018-06" db="EMBL/GenBank/DDBJ databases">
        <authorList>
            <person name="Zhirakovskaya E."/>
        </authorList>
    </citation>
    <scope>NUCLEOTIDE SEQUENCE</scope>
</reference>
<dbReference type="AlphaFoldDB" id="A0A3B1DDU4"/>
<organism evidence="2">
    <name type="scientific">hydrothermal vent metagenome</name>
    <dbReference type="NCBI Taxonomy" id="652676"/>
    <lineage>
        <taxon>unclassified sequences</taxon>
        <taxon>metagenomes</taxon>
        <taxon>ecological metagenomes</taxon>
    </lineage>
</organism>
<dbReference type="SUPFAM" id="SSF51735">
    <property type="entry name" value="NAD(P)-binding Rossmann-fold domains"/>
    <property type="match status" value="1"/>
</dbReference>
<proteinExistence type="predicted"/>
<protein>
    <submittedName>
        <fullName evidence="2">KtrAB potassium uptake system, peripheral membrane component KtrA</fullName>
    </submittedName>
</protein>
<dbReference type="InterPro" id="IPR036721">
    <property type="entry name" value="RCK_C_sf"/>
</dbReference>
<dbReference type="PROSITE" id="PS51201">
    <property type="entry name" value="RCK_N"/>
    <property type="match status" value="1"/>
</dbReference>
<gene>
    <name evidence="2" type="ORF">MNBD_NITROSPIRAE01-148</name>
</gene>
<dbReference type="PANTHER" id="PTHR43833">
    <property type="entry name" value="POTASSIUM CHANNEL PROTEIN 2-RELATED-RELATED"/>
    <property type="match status" value="1"/>
</dbReference>
<dbReference type="EMBL" id="UOGF01000101">
    <property type="protein sequence ID" value="VAX33050.1"/>
    <property type="molecule type" value="Genomic_DNA"/>
</dbReference>
<sequence length="243" mass="26828">MKRFVVIGLGRFGMSLAETLYAEGGEVIAVDERADKVEEIKERVSHAVQLDGTDFDALKSVGADGVDTAIIAIGENLEASVITTVILKELGLKEIIVRAYTEREKRILELVGATRVVFVEQEMGRRLGKACSGNAILDYIELSTTHSLVQWEVPESLIGSTLDTLKIASLKAFAIKKIVGASGAFNWGKEKEQFIFDPASDYLLEKGDILMLVGKNKDLTQFTEQKKSPFKGFGQKKRDFFSF</sequence>
<name>A0A3B1DDU4_9ZZZZ</name>
<dbReference type="PANTHER" id="PTHR43833:SF7">
    <property type="entry name" value="KTR SYSTEM POTASSIUM UPTAKE PROTEIN C"/>
    <property type="match status" value="1"/>
</dbReference>
<feature type="domain" description="RCK N-terminal" evidence="1">
    <location>
        <begin position="1"/>
        <end position="118"/>
    </location>
</feature>
<evidence type="ECO:0000313" key="2">
    <source>
        <dbReference type="EMBL" id="VAX33050.1"/>
    </source>
</evidence>
<evidence type="ECO:0000259" key="1">
    <source>
        <dbReference type="PROSITE" id="PS51201"/>
    </source>
</evidence>
<dbReference type="Gene3D" id="3.30.70.1450">
    <property type="entry name" value="Regulator of K+ conductance, C-terminal domain"/>
    <property type="match status" value="1"/>
</dbReference>
<dbReference type="InterPro" id="IPR036291">
    <property type="entry name" value="NAD(P)-bd_dom_sf"/>
</dbReference>
<dbReference type="InterPro" id="IPR050721">
    <property type="entry name" value="Trk_Ktr_HKT_K-transport"/>
</dbReference>
<dbReference type="Gene3D" id="3.40.50.720">
    <property type="entry name" value="NAD(P)-binding Rossmann-like Domain"/>
    <property type="match status" value="1"/>
</dbReference>
<accession>A0A3B1DDU4</accession>